<dbReference type="SUPFAM" id="SSF88659">
    <property type="entry name" value="Sigma3 and sigma4 domains of RNA polymerase sigma factors"/>
    <property type="match status" value="1"/>
</dbReference>
<dbReference type="Proteomes" id="UP000463224">
    <property type="component" value="Unassembled WGS sequence"/>
</dbReference>
<feature type="domain" description="RNA polymerase sigma-70 region 2" evidence="6">
    <location>
        <begin position="31"/>
        <end position="98"/>
    </location>
</feature>
<dbReference type="InterPro" id="IPR014284">
    <property type="entry name" value="RNA_pol_sigma-70_dom"/>
</dbReference>
<dbReference type="SUPFAM" id="SSF88946">
    <property type="entry name" value="Sigma2 domain of RNA polymerase sigma factors"/>
    <property type="match status" value="1"/>
</dbReference>
<dbReference type="NCBIfam" id="TIGR02937">
    <property type="entry name" value="sigma70-ECF"/>
    <property type="match status" value="1"/>
</dbReference>
<protein>
    <submittedName>
        <fullName evidence="8">Sigma-70 family RNA polymerase sigma factor</fullName>
    </submittedName>
</protein>
<dbReference type="GO" id="GO:0006352">
    <property type="term" value="P:DNA-templated transcription initiation"/>
    <property type="evidence" value="ECO:0007669"/>
    <property type="project" value="InterPro"/>
</dbReference>
<keyword evidence="3" id="KW-0731">Sigma factor</keyword>
<dbReference type="GO" id="GO:0016987">
    <property type="term" value="F:sigma factor activity"/>
    <property type="evidence" value="ECO:0007669"/>
    <property type="project" value="UniProtKB-KW"/>
</dbReference>
<evidence type="ECO:0000256" key="1">
    <source>
        <dbReference type="ARBA" id="ARBA00010641"/>
    </source>
</evidence>
<evidence type="ECO:0000256" key="4">
    <source>
        <dbReference type="ARBA" id="ARBA00023125"/>
    </source>
</evidence>
<dbReference type="Gene3D" id="1.10.10.10">
    <property type="entry name" value="Winged helix-like DNA-binding domain superfamily/Winged helix DNA-binding domain"/>
    <property type="match status" value="1"/>
</dbReference>
<keyword evidence="2" id="KW-0805">Transcription regulation</keyword>
<organism evidence="8 9">
    <name type="scientific">Nitratireductor arenosus</name>
    <dbReference type="NCBI Taxonomy" id="2682096"/>
    <lineage>
        <taxon>Bacteria</taxon>
        <taxon>Pseudomonadati</taxon>
        <taxon>Pseudomonadota</taxon>
        <taxon>Alphaproteobacteria</taxon>
        <taxon>Hyphomicrobiales</taxon>
        <taxon>Phyllobacteriaceae</taxon>
        <taxon>Nitratireductor</taxon>
    </lineage>
</organism>
<evidence type="ECO:0000256" key="3">
    <source>
        <dbReference type="ARBA" id="ARBA00023082"/>
    </source>
</evidence>
<dbReference type="InterPro" id="IPR013325">
    <property type="entry name" value="RNA_pol_sigma_r2"/>
</dbReference>
<sequence>MMALMLAGNDSEDDKLVARARGGDRAAFARLVERHYDFIYRVAYRRIGRQADAEDIAQDVCVRLGKAIAGFRGEGRLTTWLYTLTLNAARDHARKASREHVKAAAYAVHALSEAAIADSSDDATEALWEAVRRLPAKQCEAVLLVYGEGLSHERASDVMGCAEATVSWHIHEAKKRLKVLMADRAGEG</sequence>
<proteinExistence type="inferred from homology"/>
<dbReference type="EMBL" id="WPHG01000002">
    <property type="protein sequence ID" value="MVA97279.1"/>
    <property type="molecule type" value="Genomic_DNA"/>
</dbReference>
<reference evidence="8 9" key="1">
    <citation type="submission" date="2019-12" db="EMBL/GenBank/DDBJ databases">
        <title>Nitratireductor arenosus sp. nov., Isolated from sea sand, Jeju island, South Korea.</title>
        <authorList>
            <person name="Kim W."/>
        </authorList>
    </citation>
    <scope>NUCLEOTIDE SEQUENCE [LARGE SCALE GENOMIC DNA]</scope>
    <source>
        <strain evidence="8 9">CAU 1489</strain>
    </source>
</reference>
<dbReference type="PANTHER" id="PTHR43133">
    <property type="entry name" value="RNA POLYMERASE ECF-TYPE SIGMA FACTO"/>
    <property type="match status" value="1"/>
</dbReference>
<dbReference type="InterPro" id="IPR007627">
    <property type="entry name" value="RNA_pol_sigma70_r2"/>
</dbReference>
<evidence type="ECO:0000259" key="7">
    <source>
        <dbReference type="Pfam" id="PF08281"/>
    </source>
</evidence>
<keyword evidence="9" id="KW-1185">Reference proteome</keyword>
<dbReference type="Gene3D" id="1.10.1740.10">
    <property type="match status" value="1"/>
</dbReference>
<name>A0A844QHS8_9HYPH</name>
<dbReference type="Pfam" id="PF08281">
    <property type="entry name" value="Sigma70_r4_2"/>
    <property type="match status" value="1"/>
</dbReference>
<dbReference type="InterPro" id="IPR036388">
    <property type="entry name" value="WH-like_DNA-bd_sf"/>
</dbReference>
<dbReference type="Pfam" id="PF04542">
    <property type="entry name" value="Sigma70_r2"/>
    <property type="match status" value="1"/>
</dbReference>
<evidence type="ECO:0000313" key="8">
    <source>
        <dbReference type="EMBL" id="MVA97279.1"/>
    </source>
</evidence>
<dbReference type="PANTHER" id="PTHR43133:SF8">
    <property type="entry name" value="RNA POLYMERASE SIGMA FACTOR HI_1459-RELATED"/>
    <property type="match status" value="1"/>
</dbReference>
<dbReference type="InterPro" id="IPR013324">
    <property type="entry name" value="RNA_pol_sigma_r3/r4-like"/>
</dbReference>
<dbReference type="InterPro" id="IPR013249">
    <property type="entry name" value="RNA_pol_sigma70_r4_t2"/>
</dbReference>
<comment type="similarity">
    <text evidence="1">Belongs to the sigma-70 factor family. ECF subfamily.</text>
</comment>
<evidence type="ECO:0000313" key="9">
    <source>
        <dbReference type="Proteomes" id="UP000463224"/>
    </source>
</evidence>
<evidence type="ECO:0000256" key="5">
    <source>
        <dbReference type="ARBA" id="ARBA00023163"/>
    </source>
</evidence>
<accession>A0A844QHS8</accession>
<keyword evidence="4" id="KW-0238">DNA-binding</keyword>
<evidence type="ECO:0000256" key="2">
    <source>
        <dbReference type="ARBA" id="ARBA00023015"/>
    </source>
</evidence>
<gene>
    <name evidence="8" type="ORF">GN330_08465</name>
</gene>
<dbReference type="AlphaFoldDB" id="A0A844QHS8"/>
<dbReference type="InterPro" id="IPR039425">
    <property type="entry name" value="RNA_pol_sigma-70-like"/>
</dbReference>
<feature type="domain" description="RNA polymerase sigma factor 70 region 4 type 2" evidence="7">
    <location>
        <begin position="125"/>
        <end position="177"/>
    </location>
</feature>
<dbReference type="GO" id="GO:0003677">
    <property type="term" value="F:DNA binding"/>
    <property type="evidence" value="ECO:0007669"/>
    <property type="project" value="UniProtKB-KW"/>
</dbReference>
<keyword evidence="5" id="KW-0804">Transcription</keyword>
<evidence type="ECO:0000259" key="6">
    <source>
        <dbReference type="Pfam" id="PF04542"/>
    </source>
</evidence>
<comment type="caution">
    <text evidence="8">The sequence shown here is derived from an EMBL/GenBank/DDBJ whole genome shotgun (WGS) entry which is preliminary data.</text>
</comment>